<dbReference type="AlphaFoldDB" id="A0A080M2W8"/>
<evidence type="ECO:0000313" key="2">
    <source>
        <dbReference type="EMBL" id="KFB71529.1"/>
    </source>
</evidence>
<comment type="caution">
    <text evidence="2">The sequence shown here is derived from an EMBL/GenBank/DDBJ whole genome shotgun (WGS) entry which is preliminary data.</text>
</comment>
<feature type="chain" id="PRO_5001750751" evidence="1">
    <location>
        <begin position="23"/>
        <end position="193"/>
    </location>
</feature>
<dbReference type="EMBL" id="JDVG02000531">
    <property type="protein sequence ID" value="KFB71529.1"/>
    <property type="molecule type" value="Genomic_DNA"/>
</dbReference>
<protein>
    <submittedName>
        <fullName evidence="2">Uncharacterized protein</fullName>
    </submittedName>
</protein>
<keyword evidence="1" id="KW-0732">Signal</keyword>
<evidence type="ECO:0000256" key="1">
    <source>
        <dbReference type="SAM" id="SignalP"/>
    </source>
</evidence>
<accession>A0A080M2W8</accession>
<name>A0A080M2W8_9PROT</name>
<sequence length="193" mass="20723" precursor="true">MRNELRVVVAGAALAVSLSADAADTSSNNVGFPIYKDGVLTIPRVDTAEQLGQYQDVSFRIQGGTWQLLAYKSLGSDHRLGPAYVNTVVLARTGDLPVQIILVVRGDLPDPCHRVGQVNQRRDANHYTVTINSVMAVPPETVCFAVLEPFESIVALPVLGLEAGTYSYTVNGITGTFHLTMDNDLPASALGRQ</sequence>
<proteinExistence type="predicted"/>
<feature type="signal peptide" evidence="1">
    <location>
        <begin position="1"/>
        <end position="22"/>
    </location>
</feature>
<organism evidence="2 3">
    <name type="scientific">Candidatus Accumulibacter phosphatis</name>
    <dbReference type="NCBI Taxonomy" id="327160"/>
    <lineage>
        <taxon>Bacteria</taxon>
        <taxon>Pseudomonadati</taxon>
        <taxon>Pseudomonadota</taxon>
        <taxon>Betaproteobacteria</taxon>
        <taxon>Candidatus Accumulibacter</taxon>
    </lineage>
</organism>
<evidence type="ECO:0000313" key="3">
    <source>
        <dbReference type="Proteomes" id="UP000020077"/>
    </source>
</evidence>
<dbReference type="Proteomes" id="UP000020077">
    <property type="component" value="Unassembled WGS sequence"/>
</dbReference>
<gene>
    <name evidence="2" type="ORF">AW09_003329</name>
</gene>
<reference evidence="2 3" key="1">
    <citation type="submission" date="2014-02" db="EMBL/GenBank/DDBJ databases">
        <title>Expanding our view of genomic diversity in Candidatus Accumulibacter clades.</title>
        <authorList>
            <person name="Skennerton C.T."/>
            <person name="Barr J.J."/>
            <person name="Slater F.R."/>
            <person name="Bond P.L."/>
            <person name="Tyson G.W."/>
        </authorList>
    </citation>
    <scope>NUCLEOTIDE SEQUENCE [LARGE SCALE GENOMIC DNA]</scope>
    <source>
        <strain evidence="3">BA-91</strain>
    </source>
</reference>